<name>A0A846MNR2_9BACT</name>
<evidence type="ECO:0000313" key="3">
    <source>
        <dbReference type="Proteomes" id="UP000537126"/>
    </source>
</evidence>
<organism evidence="2 3">
    <name type="scientific">Thermonema lapsum</name>
    <dbReference type="NCBI Taxonomy" id="28195"/>
    <lineage>
        <taxon>Bacteria</taxon>
        <taxon>Pseudomonadati</taxon>
        <taxon>Bacteroidota</taxon>
        <taxon>Cytophagia</taxon>
        <taxon>Cytophagales</taxon>
        <taxon>Thermonemataceae</taxon>
        <taxon>Thermonema</taxon>
    </lineage>
</organism>
<proteinExistence type="predicted"/>
<evidence type="ECO:0000313" key="2">
    <source>
        <dbReference type="EMBL" id="NIK73109.1"/>
    </source>
</evidence>
<gene>
    <name evidence="2" type="ORF">FHS56_000595</name>
</gene>
<dbReference type="AlphaFoldDB" id="A0A846MNR2"/>
<keyword evidence="1" id="KW-0732">Signal</keyword>
<feature type="signal peptide" evidence="1">
    <location>
        <begin position="1"/>
        <end position="22"/>
    </location>
</feature>
<accession>A0A846MNR2</accession>
<dbReference type="RefSeq" id="WP_166918384.1">
    <property type="nucleotide sequence ID" value="NZ_JAASRN010000001.1"/>
</dbReference>
<comment type="caution">
    <text evidence="2">The sequence shown here is derived from an EMBL/GenBank/DDBJ whole genome shotgun (WGS) entry which is preliminary data.</text>
</comment>
<evidence type="ECO:0000256" key="1">
    <source>
        <dbReference type="SAM" id="SignalP"/>
    </source>
</evidence>
<reference evidence="2 3" key="1">
    <citation type="submission" date="2020-03" db="EMBL/GenBank/DDBJ databases">
        <title>Genomic Encyclopedia of Type Strains, Phase IV (KMG-IV): sequencing the most valuable type-strain genomes for metagenomic binning, comparative biology and taxonomic classification.</title>
        <authorList>
            <person name="Goeker M."/>
        </authorList>
    </citation>
    <scope>NUCLEOTIDE SEQUENCE [LARGE SCALE GENOMIC DNA]</scope>
    <source>
        <strain evidence="2 3">DSM 5718</strain>
    </source>
</reference>
<sequence length="242" mass="28035">MKLILRCLVGIVLLLCPACIRSVDPAPSTLGYDYYPLETGFYRIYLVERTDYFSSGGSAQTTYYLKELIARSYLSTQQDTIFEIERYLSPKLSPATWTIDSVWAAYRLPQHVVSLENNRPWIRLAFPVQAGRSWNMNMYNSLPEQIARIDSFEISRLIEGNRYSPALRVLEKADSNLVSKKYSYRYYGKNIGMIESYEENLRYKTDPPYTGQGVIDFGFIVHFKLVDYGKQAMQKQTRAFVP</sequence>
<keyword evidence="3" id="KW-1185">Reference proteome</keyword>
<feature type="chain" id="PRO_5032929853" evidence="1">
    <location>
        <begin position="23"/>
        <end position="242"/>
    </location>
</feature>
<dbReference type="EMBL" id="JAASRN010000001">
    <property type="protein sequence ID" value="NIK73109.1"/>
    <property type="molecule type" value="Genomic_DNA"/>
</dbReference>
<dbReference type="Proteomes" id="UP000537126">
    <property type="component" value="Unassembled WGS sequence"/>
</dbReference>
<protein>
    <submittedName>
        <fullName evidence="2">Uncharacterized protein</fullName>
    </submittedName>
</protein>